<dbReference type="GO" id="GO:0004175">
    <property type="term" value="F:endopeptidase activity"/>
    <property type="evidence" value="ECO:0007669"/>
    <property type="project" value="UniProtKB-ARBA"/>
</dbReference>
<reference evidence="4" key="1">
    <citation type="submission" date="2016-09" db="EMBL/GenBank/DDBJ databases">
        <title>Complete Genome Sequence of Brevibacterium aurantiacum SMQ-1335.</title>
        <authorList>
            <person name="de Melo A.G."/>
            <person name="Labrie S.J."/>
            <person name="Dumaresq J."/>
            <person name="Roberts R.J."/>
            <person name="Tremblay D.M."/>
            <person name="Moineau S."/>
        </authorList>
    </citation>
    <scope>NUCLEOTIDE SEQUENCE</scope>
    <source>
        <strain evidence="4">SMQ-1335</strain>
    </source>
</reference>
<dbReference type="Proteomes" id="UP000234525">
    <property type="component" value="Unassembled WGS sequence"/>
</dbReference>
<evidence type="ECO:0000313" key="6">
    <source>
        <dbReference type="EMBL" id="PCC41519.1"/>
    </source>
</evidence>
<keyword evidence="18" id="KW-1185">Reference proteome</keyword>
<accession>A0A2H1HMK1</accession>
<evidence type="ECO:0000313" key="19">
    <source>
        <dbReference type="Proteomes" id="UP000283000"/>
    </source>
</evidence>
<dbReference type="InterPro" id="IPR003675">
    <property type="entry name" value="Rce1/LyrA-like_dom"/>
</dbReference>
<reference evidence="12" key="2">
    <citation type="submission" date="2016-09" db="EMBL/GenBank/DDBJ databases">
        <title>Complete Genome Sequence of Brevibacterium linens SMQ-1335.</title>
        <authorList>
            <person name="de Melo A.G."/>
            <person name="Labrie S.J."/>
            <person name="Dumaresq J."/>
            <person name="Roberts R.J."/>
            <person name="Tremblay D.M."/>
            <person name="Moineau S."/>
        </authorList>
    </citation>
    <scope>NUCLEOTIDE SEQUENCE [LARGE SCALE GENOMIC DNA]</scope>
    <source>
        <strain evidence="12">SMQ-1335</strain>
    </source>
</reference>
<evidence type="ECO:0000313" key="9">
    <source>
        <dbReference type="EMBL" id="SMX64091.1"/>
    </source>
</evidence>
<dbReference type="GO" id="GO:0006508">
    <property type="term" value="P:proteolysis"/>
    <property type="evidence" value="ECO:0007669"/>
    <property type="project" value="UniProtKB-KW"/>
</dbReference>
<dbReference type="Proteomes" id="UP000218620">
    <property type="component" value="Unassembled WGS sequence"/>
</dbReference>
<evidence type="ECO:0000313" key="17">
    <source>
        <dbReference type="Proteomes" id="UP000234327"/>
    </source>
</evidence>
<dbReference type="Pfam" id="PF02517">
    <property type="entry name" value="Rce1-like"/>
    <property type="match status" value="1"/>
</dbReference>
<accession>A0A2A3ZJ59</accession>
<dbReference type="AlphaFoldDB" id="A0A1D7W8D2"/>
<dbReference type="Proteomes" id="UP000094793">
    <property type="component" value="Chromosome"/>
</dbReference>
<accession>A0A1D7W8D2</accession>
<keyword evidence="5" id="KW-0645">Protease</keyword>
<dbReference type="RefSeq" id="WP_069601021.1">
    <property type="nucleotide sequence ID" value="NZ_BJME01000002.1"/>
</dbReference>
<evidence type="ECO:0000313" key="10">
    <source>
        <dbReference type="EMBL" id="SMX75432.1"/>
    </source>
</evidence>
<dbReference type="GO" id="GO:0080120">
    <property type="term" value="P:CAAX-box protein maturation"/>
    <property type="evidence" value="ECO:0007669"/>
    <property type="project" value="UniProtKB-ARBA"/>
</dbReference>
<dbReference type="Proteomes" id="UP000217881">
    <property type="component" value="Unassembled WGS sequence"/>
</dbReference>
<keyword evidence="5" id="KW-0482">Metalloprotease</keyword>
<reference evidence="16 18" key="4">
    <citation type="submission" date="2017-03" db="EMBL/GenBank/DDBJ databases">
        <authorList>
            <person name="Monnet C."/>
        </authorList>
    </citation>
    <scope>NUCLEOTIDE SEQUENCE [LARGE SCALE GENOMIC DNA]</scope>
    <source>
        <strain evidence="18">ATCC 9175</strain>
        <strain evidence="16">CNRZ 920</strain>
    </source>
</reference>
<dbReference type="Proteomes" id="UP000234327">
    <property type="component" value="Unassembled WGS sequence"/>
</dbReference>
<feature type="compositionally biased region" description="Basic and acidic residues" evidence="1">
    <location>
        <begin position="299"/>
        <end position="310"/>
    </location>
</feature>
<evidence type="ECO:0000313" key="13">
    <source>
        <dbReference type="Proteomes" id="UP000217720"/>
    </source>
</evidence>
<dbReference type="OrthoDB" id="2680086at2"/>
<dbReference type="Proteomes" id="UP000234289">
    <property type="component" value="Unassembled WGS sequence"/>
</dbReference>
<reference evidence="5 19" key="7">
    <citation type="submission" date="2019-01" db="EMBL/GenBank/DDBJ databases">
        <title>Comparative genomic analysis of Brevibacterium aurantiacum sheds light on its evolution and its adaptation to smear-ripened cheeses.</title>
        <authorList>
            <person name="Moineau S."/>
        </authorList>
    </citation>
    <scope>NUCLEOTIDE SEQUENCE [LARGE SCALE GENOMIC DNA]</scope>
    <source>
        <strain evidence="5 19">SMQ-1417</strain>
    </source>
</reference>
<reference evidence="13 14" key="3">
    <citation type="journal article" date="2017" name="Elife">
        <title>Extensive horizontal gene transfer in cheese-associated bacteria.</title>
        <authorList>
            <person name="Bonham K.S."/>
            <person name="Wolfe B.E."/>
            <person name="Dutton R.J."/>
        </authorList>
    </citation>
    <scope>NUCLEOTIDE SEQUENCE [LARGE SCALE GENOMIC DNA]</scope>
    <source>
        <strain evidence="8 14">738_8</strain>
        <strain evidence="7 13">900_6</strain>
        <strain evidence="6 15">962_8</strain>
    </source>
</reference>
<dbReference type="EMBL" id="CP017150">
    <property type="protein sequence ID" value="AOP55242.1"/>
    <property type="molecule type" value="Genomic_DNA"/>
</dbReference>
<evidence type="ECO:0000313" key="4">
    <source>
        <dbReference type="EMBL" id="AOP55242.1"/>
    </source>
</evidence>
<reference evidence="5 19" key="6">
    <citation type="submission" date="2017-12" db="EMBL/GenBank/DDBJ databases">
        <authorList>
            <person name="Levesque S."/>
        </authorList>
    </citation>
    <scope>NUCLEOTIDE SEQUENCE [LARGE SCALE GENOMIC DNA]</scope>
    <source>
        <strain evidence="5 19">SMQ-1417</strain>
    </source>
</reference>
<evidence type="ECO:0000313" key="15">
    <source>
        <dbReference type="Proteomes" id="UP000218620"/>
    </source>
</evidence>
<feature type="transmembrane region" description="Helical" evidence="2">
    <location>
        <begin position="70"/>
        <end position="87"/>
    </location>
</feature>
<evidence type="ECO:0000313" key="12">
    <source>
        <dbReference type="Proteomes" id="UP000094793"/>
    </source>
</evidence>
<evidence type="ECO:0000256" key="1">
    <source>
        <dbReference type="SAM" id="MobiDB-lite"/>
    </source>
</evidence>
<evidence type="ECO:0000313" key="16">
    <source>
        <dbReference type="Proteomes" id="UP000234289"/>
    </source>
</evidence>
<dbReference type="EMBL" id="FXYZ01000001">
    <property type="protein sequence ID" value="SMX64091.1"/>
    <property type="molecule type" value="Genomic_DNA"/>
</dbReference>
<dbReference type="GeneID" id="60907789"/>
<evidence type="ECO:0000313" key="8">
    <source>
        <dbReference type="EMBL" id="PCC55186.1"/>
    </source>
</evidence>
<dbReference type="EMBL" id="NRGO01000004">
    <property type="protein sequence ID" value="PCC51639.1"/>
    <property type="molecule type" value="Genomic_DNA"/>
</dbReference>
<feature type="transmembrane region" description="Helical" evidence="2">
    <location>
        <begin position="277"/>
        <end position="295"/>
    </location>
</feature>
<reference evidence="9 17" key="5">
    <citation type="submission" date="2017-03" db="EMBL/GenBank/DDBJ databases">
        <authorList>
            <person name="Afonso C.L."/>
            <person name="Miller P.J."/>
            <person name="Scott M.A."/>
            <person name="Spackman E."/>
            <person name="Goraichik I."/>
            <person name="Dimitrov K.M."/>
            <person name="Suarez D.L."/>
            <person name="Swayne D.E."/>
        </authorList>
    </citation>
    <scope>NUCLEOTIDE SEQUENCE [LARGE SCALE GENOMIC DNA]</scope>
    <source>
        <strain evidence="9">6</strain>
        <strain evidence="17">6(3)</strain>
        <strain evidence="11">ATCC 9175</strain>
        <strain evidence="10">CNRZ 920</strain>
    </source>
</reference>
<keyword evidence="2" id="KW-0812">Transmembrane</keyword>
<feature type="transmembrane region" description="Helical" evidence="2">
    <location>
        <begin position="201"/>
        <end position="217"/>
    </location>
</feature>
<evidence type="ECO:0000259" key="3">
    <source>
        <dbReference type="Pfam" id="PF02517"/>
    </source>
</evidence>
<feature type="transmembrane region" description="Helical" evidence="2">
    <location>
        <begin position="223"/>
        <end position="239"/>
    </location>
</feature>
<proteinExistence type="predicted"/>
<dbReference type="EMBL" id="CP025330">
    <property type="protein sequence ID" value="AZT94932.1"/>
    <property type="molecule type" value="Genomic_DNA"/>
</dbReference>
<sequence>MSTDFIRQFRSQPQHRWYSPLLVVVLTAVFYGVGLIIQFGGFLVWALIVIDGGNGDFDSLAETMVDFNTLNGIVNGLITVILMWPAAELATRIVYRRWFWSMISVGRGPSYSGAVGRGLRWGLLGRYMLLGLPVWGIAAVVLIVFSPGAMGDLTSGVQWDGRVAAMLVAVFLLVPFQAAAEEVIFRGLAMNVIGSWLKHPAWAVLIPVPFFVFGHLYDLPGLIDVGIFAVIVGVLTLYTNGLEVGMAFHIVNNIFALGLGVLSGADMNATSGPAIETVISISVPIVFAVLVVLDTRRRQRTEESREERGNRKANQQTNSDLPTTTRVCTVGRAHDHREPRA</sequence>
<feature type="region of interest" description="Disordered" evidence="1">
    <location>
        <begin position="299"/>
        <end position="341"/>
    </location>
</feature>
<gene>
    <name evidence="11" type="ORF">BAUR9175_01644</name>
    <name evidence="10" type="ORF">BAUR920_01101</name>
    <name evidence="9" type="ORF">BAURA63_00355</name>
    <name evidence="4" type="ORF">BLSMQ_3544</name>
    <name evidence="8" type="ORF">CIK59_02475</name>
    <name evidence="7" type="ORF">CIK62_03810</name>
    <name evidence="6" type="ORF">CIK65_17185</name>
    <name evidence="5" type="ORF">CXR23_18750</name>
</gene>
<feature type="transmembrane region" description="Helical" evidence="2">
    <location>
        <begin position="21"/>
        <end position="50"/>
    </location>
</feature>
<dbReference type="EMBL" id="FXZB01000010">
    <property type="protein sequence ID" value="SMX78105.1"/>
    <property type="molecule type" value="Genomic_DNA"/>
</dbReference>
<feature type="domain" description="CAAX prenyl protease 2/Lysostaphin resistance protein A-like" evidence="3">
    <location>
        <begin position="166"/>
        <end position="255"/>
    </location>
</feature>
<evidence type="ECO:0000313" key="11">
    <source>
        <dbReference type="EMBL" id="SMX78105.1"/>
    </source>
</evidence>
<dbReference type="KEGG" id="blin:BLSMQ_3544"/>
<organism evidence="4 12">
    <name type="scientific">Brevibacterium aurantiacum</name>
    <dbReference type="NCBI Taxonomy" id="273384"/>
    <lineage>
        <taxon>Bacteria</taxon>
        <taxon>Bacillati</taxon>
        <taxon>Actinomycetota</taxon>
        <taxon>Actinomycetes</taxon>
        <taxon>Micrococcales</taxon>
        <taxon>Brevibacteriaceae</taxon>
        <taxon>Brevibacterium</taxon>
    </lineage>
</organism>
<feature type="compositionally biased region" description="Basic and acidic residues" evidence="1">
    <location>
        <begin position="332"/>
        <end position="341"/>
    </location>
</feature>
<name>A0A1D7W8D2_BREAU</name>
<keyword evidence="2" id="KW-1133">Transmembrane helix</keyword>
<dbReference type="Proteomes" id="UP000283000">
    <property type="component" value="Chromosome"/>
</dbReference>
<evidence type="ECO:0000313" key="7">
    <source>
        <dbReference type="EMBL" id="PCC51639.1"/>
    </source>
</evidence>
<protein>
    <submittedName>
        <fullName evidence="9">CAAX protease self-immunity</fullName>
    </submittedName>
    <submittedName>
        <fullName evidence="5 6">CPBP family intramembrane metalloprotease</fullName>
    </submittedName>
</protein>
<keyword evidence="5" id="KW-0378">Hydrolase</keyword>
<evidence type="ECO:0000313" key="5">
    <source>
        <dbReference type="EMBL" id="AZT94932.1"/>
    </source>
</evidence>
<dbReference type="EMBL" id="NRHA01000004">
    <property type="protein sequence ID" value="PCC55186.1"/>
    <property type="molecule type" value="Genomic_DNA"/>
</dbReference>
<feature type="transmembrane region" description="Helical" evidence="2">
    <location>
        <begin position="161"/>
        <end position="180"/>
    </location>
</feature>
<evidence type="ECO:0000256" key="2">
    <source>
        <dbReference type="SAM" id="Phobius"/>
    </source>
</evidence>
<dbReference type="Proteomes" id="UP000217720">
    <property type="component" value="Unassembled WGS sequence"/>
</dbReference>
<feature type="transmembrane region" description="Helical" evidence="2">
    <location>
        <begin position="246"/>
        <end position="265"/>
    </location>
</feature>
<evidence type="ECO:0000313" key="14">
    <source>
        <dbReference type="Proteomes" id="UP000217881"/>
    </source>
</evidence>
<dbReference type="EMBL" id="NRGQ01000028">
    <property type="protein sequence ID" value="PCC41519.1"/>
    <property type="molecule type" value="Genomic_DNA"/>
</dbReference>
<evidence type="ECO:0000313" key="18">
    <source>
        <dbReference type="Proteomes" id="UP000234525"/>
    </source>
</evidence>
<dbReference type="EMBL" id="FXZG01000005">
    <property type="protein sequence ID" value="SMX75432.1"/>
    <property type="molecule type" value="Genomic_DNA"/>
</dbReference>
<feature type="compositionally biased region" description="Polar residues" evidence="1">
    <location>
        <begin position="312"/>
        <end position="327"/>
    </location>
</feature>
<dbReference type="GO" id="GO:0008237">
    <property type="term" value="F:metallopeptidase activity"/>
    <property type="evidence" value="ECO:0007669"/>
    <property type="project" value="UniProtKB-KW"/>
</dbReference>
<keyword evidence="2" id="KW-0472">Membrane</keyword>
<feature type="transmembrane region" description="Helical" evidence="2">
    <location>
        <begin position="127"/>
        <end position="149"/>
    </location>
</feature>
<dbReference type="PATRIC" id="fig|1703.10.peg.3659"/>